<dbReference type="EMBL" id="FOTQ01000006">
    <property type="protein sequence ID" value="SFM33152.1"/>
    <property type="molecule type" value="Genomic_DNA"/>
</dbReference>
<evidence type="ECO:0000313" key="4">
    <source>
        <dbReference type="Proteomes" id="UP000199144"/>
    </source>
</evidence>
<keyword evidence="4" id="KW-1185">Reference proteome</keyword>
<keyword evidence="2" id="KW-0732">Signal</keyword>
<feature type="transmembrane region" description="Helical" evidence="1">
    <location>
        <begin position="35"/>
        <end position="54"/>
    </location>
</feature>
<dbReference type="Proteomes" id="UP000199144">
    <property type="component" value="Unassembled WGS sequence"/>
</dbReference>
<gene>
    <name evidence="3" type="ORF">SAMN04488042_106119</name>
</gene>
<dbReference type="AlphaFoldDB" id="A0A1I4PZB9"/>
<organism evidence="3 4">
    <name type="scientific">Shimia aestuarii</name>
    <dbReference type="NCBI Taxonomy" id="254406"/>
    <lineage>
        <taxon>Bacteria</taxon>
        <taxon>Pseudomonadati</taxon>
        <taxon>Pseudomonadota</taxon>
        <taxon>Alphaproteobacteria</taxon>
        <taxon>Rhodobacterales</taxon>
        <taxon>Roseobacteraceae</taxon>
    </lineage>
</organism>
<evidence type="ECO:0000313" key="3">
    <source>
        <dbReference type="EMBL" id="SFM33152.1"/>
    </source>
</evidence>
<keyword evidence="1" id="KW-1133">Transmembrane helix</keyword>
<feature type="signal peptide" evidence="2">
    <location>
        <begin position="1"/>
        <end position="17"/>
    </location>
</feature>
<dbReference type="STRING" id="254406.SAMN04488042_106119"/>
<evidence type="ECO:0008006" key="5">
    <source>
        <dbReference type="Google" id="ProtNLM"/>
    </source>
</evidence>
<evidence type="ECO:0000256" key="1">
    <source>
        <dbReference type="SAM" id="Phobius"/>
    </source>
</evidence>
<accession>A0A1I4PZB9</accession>
<keyword evidence="1" id="KW-0812">Transmembrane</keyword>
<name>A0A1I4PZB9_9RHOB</name>
<proteinExistence type="predicted"/>
<keyword evidence="1" id="KW-0472">Membrane</keyword>
<protein>
    <recommendedName>
        <fullName evidence="5">LPXTG-motif cell wall anchor domain-containing protein</fullName>
    </recommendedName>
</protein>
<feature type="chain" id="PRO_5011653220" description="LPXTG-motif cell wall anchor domain-containing protein" evidence="2">
    <location>
        <begin position="18"/>
        <end position="64"/>
    </location>
</feature>
<reference evidence="3 4" key="1">
    <citation type="submission" date="2016-10" db="EMBL/GenBank/DDBJ databases">
        <authorList>
            <person name="de Groot N.N."/>
        </authorList>
    </citation>
    <scope>NUCLEOTIDE SEQUENCE [LARGE SCALE GENOMIC DNA]</scope>
    <source>
        <strain evidence="3 4">DSM 15283</strain>
    </source>
</reference>
<sequence length="64" mass="6636">MKKATTFLILSAGAASAHGGHGAENEAHWLSQGDHIAVVALTAAVLGFGARVLLKRRGRKTKDA</sequence>
<dbReference type="RefSeq" id="WP_093094585.1">
    <property type="nucleotide sequence ID" value="NZ_FOTQ01000006.1"/>
</dbReference>
<evidence type="ECO:0000256" key="2">
    <source>
        <dbReference type="SAM" id="SignalP"/>
    </source>
</evidence>